<keyword evidence="3" id="KW-1185">Reference proteome</keyword>
<gene>
    <name evidence="2" type="ORF">IW245_007895</name>
</gene>
<organism evidence="2 3">
    <name type="scientific">Longispora fulva</name>
    <dbReference type="NCBI Taxonomy" id="619741"/>
    <lineage>
        <taxon>Bacteria</taxon>
        <taxon>Bacillati</taxon>
        <taxon>Actinomycetota</taxon>
        <taxon>Actinomycetes</taxon>
        <taxon>Micromonosporales</taxon>
        <taxon>Micromonosporaceae</taxon>
        <taxon>Longispora</taxon>
    </lineage>
</organism>
<feature type="transmembrane region" description="Helical" evidence="1">
    <location>
        <begin position="30"/>
        <end position="52"/>
    </location>
</feature>
<comment type="caution">
    <text evidence="2">The sequence shown here is derived from an EMBL/GenBank/DDBJ whole genome shotgun (WGS) entry which is preliminary data.</text>
</comment>
<proteinExistence type="predicted"/>
<evidence type="ECO:0000313" key="3">
    <source>
        <dbReference type="Proteomes" id="UP000622552"/>
    </source>
</evidence>
<evidence type="ECO:0000256" key="1">
    <source>
        <dbReference type="SAM" id="Phobius"/>
    </source>
</evidence>
<dbReference type="AlphaFoldDB" id="A0A8J7GNG2"/>
<keyword evidence="1" id="KW-0472">Membrane</keyword>
<dbReference type="Proteomes" id="UP000622552">
    <property type="component" value="Unassembled WGS sequence"/>
</dbReference>
<keyword evidence="1" id="KW-1133">Transmembrane helix</keyword>
<name>A0A8J7GNG2_9ACTN</name>
<reference evidence="2" key="1">
    <citation type="submission" date="2020-11" db="EMBL/GenBank/DDBJ databases">
        <title>Sequencing the genomes of 1000 actinobacteria strains.</title>
        <authorList>
            <person name="Klenk H.-P."/>
        </authorList>
    </citation>
    <scope>NUCLEOTIDE SEQUENCE</scope>
    <source>
        <strain evidence="2">DSM 45356</strain>
    </source>
</reference>
<evidence type="ECO:0000313" key="2">
    <source>
        <dbReference type="EMBL" id="MBG6141701.1"/>
    </source>
</evidence>
<protein>
    <submittedName>
        <fullName evidence="2">Uncharacterized protein</fullName>
    </submittedName>
</protein>
<dbReference type="RefSeq" id="WP_197008085.1">
    <property type="nucleotide sequence ID" value="NZ_BONS01000013.1"/>
</dbReference>
<sequence length="59" mass="6234">MFAIIAAVSFGLALLFQLAGIDPGLIDATTLTTAGLFFLALNFAAGSATGGWSRRFRRR</sequence>
<accession>A0A8J7GNG2</accession>
<dbReference type="EMBL" id="JADOUF010000001">
    <property type="protein sequence ID" value="MBG6141701.1"/>
    <property type="molecule type" value="Genomic_DNA"/>
</dbReference>
<keyword evidence="1" id="KW-0812">Transmembrane</keyword>